<protein>
    <recommendedName>
        <fullName evidence="3">YD repeat-containing protein</fullName>
    </recommendedName>
</protein>
<dbReference type="AlphaFoldDB" id="A0A1Z8AJJ9"/>
<name>A0A1Z8AJJ9_9FLAO</name>
<reference evidence="2" key="1">
    <citation type="journal article" date="2017" name="Proc. Natl. Acad. Sci. U.S.A.">
        <title>Simulation of Deepwater Horizon oil plume reveals substrate specialization within a complex community of hydrocarbon-degraders.</title>
        <authorList>
            <person name="Hu P."/>
            <person name="Dubinsky E.A."/>
            <person name="Probst A.J."/>
            <person name="Wang J."/>
            <person name="Sieber C.M.K."/>
            <person name="Tom L.M."/>
            <person name="Gardinali P."/>
            <person name="Banfield J.F."/>
            <person name="Atlas R.M."/>
            <person name="Andersen G.L."/>
        </authorList>
    </citation>
    <scope>NUCLEOTIDE SEQUENCE [LARGE SCALE GENOMIC DNA]</scope>
</reference>
<dbReference type="Proteomes" id="UP000196102">
    <property type="component" value="Unassembled WGS sequence"/>
</dbReference>
<evidence type="ECO:0000313" key="1">
    <source>
        <dbReference type="EMBL" id="OUS10514.1"/>
    </source>
</evidence>
<dbReference type="RefSeq" id="WP_303687838.1">
    <property type="nucleotide sequence ID" value="NZ_CAJXYO010000032.1"/>
</dbReference>
<comment type="caution">
    <text evidence="1">The sequence shown here is derived from an EMBL/GenBank/DDBJ whole genome shotgun (WGS) entry which is preliminary data.</text>
</comment>
<accession>A0A1Z8AJJ9</accession>
<evidence type="ECO:0008006" key="3">
    <source>
        <dbReference type="Google" id="ProtNLM"/>
    </source>
</evidence>
<evidence type="ECO:0000313" key="2">
    <source>
        <dbReference type="Proteomes" id="UP000196102"/>
    </source>
</evidence>
<proteinExistence type="predicted"/>
<organism evidence="1 2">
    <name type="scientific">Nonlabens dokdonensis</name>
    <dbReference type="NCBI Taxonomy" id="328515"/>
    <lineage>
        <taxon>Bacteria</taxon>
        <taxon>Pseudomonadati</taxon>
        <taxon>Bacteroidota</taxon>
        <taxon>Flavobacteriia</taxon>
        <taxon>Flavobacteriales</taxon>
        <taxon>Flavobacteriaceae</taxon>
        <taxon>Nonlabens</taxon>
    </lineage>
</organism>
<dbReference type="EMBL" id="MAAX01000195">
    <property type="protein sequence ID" value="OUS10514.1"/>
    <property type="molecule type" value="Genomic_DNA"/>
</dbReference>
<gene>
    <name evidence="1" type="ORF">A9Q93_12785</name>
</gene>
<sequence>MLYQNYLGVLAIVILSLVSCDQMQSQPDSDLSKMNLPHGTTKLIEKTMIYKYKTDEIKPRSTSTYTFNEDGNYLTHVQTFPDGRRNSQEYSYDEQGRLQSINAYVARIKNNSITTYTYQGTNPQTILIDIENGPNYIPKIINTYDGDRLVKKEVFNNAGVLRELEMYKKNEVTVQSYDNSGNPSYKKIIQLDNGNEVKKINYDKEGKLSSGLEKEFDDYGNMTQSWTLDNNMNRDRVSFGYYYTYKDNSWVLRVSKDIRDYGSGDVANIKVREILGTTKASISDAEIKEALKSIQ</sequence>